<proteinExistence type="predicted"/>
<name>A0A0P7V2E1_SCLFO</name>
<dbReference type="SMART" id="SM00202">
    <property type="entry name" value="SR"/>
    <property type="match status" value="1"/>
</dbReference>
<comment type="caution">
    <text evidence="2">Lacks conserved residue(s) required for the propagation of feature annotation.</text>
</comment>
<dbReference type="PROSITE" id="PS50287">
    <property type="entry name" value="SRCR_2"/>
    <property type="match status" value="2"/>
</dbReference>
<keyword evidence="1 2" id="KW-1015">Disulfide bond</keyword>
<evidence type="ECO:0000256" key="2">
    <source>
        <dbReference type="PROSITE-ProRule" id="PRU00196"/>
    </source>
</evidence>
<evidence type="ECO:0000313" key="5">
    <source>
        <dbReference type="EMBL" id="KPP68604.1"/>
    </source>
</evidence>
<dbReference type="Pfam" id="PF00530">
    <property type="entry name" value="SRCR"/>
    <property type="match status" value="1"/>
</dbReference>
<sequence length="306" mass="32805">MAGPYTPWLSNNCSGTVEVLLGSDRVPVELDPESREVVARHTCERLGCGDAHESVQRAAVPNSTCVAGCVYSGTQLDECTVRPCSSMSHVTCRRRDVRLVGGNGRCAGRVEVWDGWQWETLCDDMWDLKGATVVCAQLGCGLAFAAPGEGGAFGPGVGNILLVNCGGTEEHLWDCPSRSHNGSCGHKEDAGVVCSASATPALPANDTSAPVSTWSTAVTTMVALKDTSPPLSPAAVGCIILTLILLMVPVVNVLICWLYRKRHGERHSGTVTRVLDLRWKIWEDMVPRVLIKPVNRIQLAESHFTA</sequence>
<evidence type="ECO:0000256" key="3">
    <source>
        <dbReference type="SAM" id="Phobius"/>
    </source>
</evidence>
<feature type="transmembrane region" description="Helical" evidence="3">
    <location>
        <begin position="234"/>
        <end position="259"/>
    </location>
</feature>
<evidence type="ECO:0000259" key="4">
    <source>
        <dbReference type="PROSITE" id="PS50287"/>
    </source>
</evidence>
<protein>
    <recommendedName>
        <fullName evidence="4">SRCR domain-containing protein</fullName>
    </recommendedName>
</protein>
<feature type="domain" description="SRCR" evidence="4">
    <location>
        <begin position="97"/>
        <end position="195"/>
    </location>
</feature>
<organism evidence="5 6">
    <name type="scientific">Scleropages formosus</name>
    <name type="common">Asian bonytongue</name>
    <name type="synonym">Osteoglossum formosum</name>
    <dbReference type="NCBI Taxonomy" id="113540"/>
    <lineage>
        <taxon>Eukaryota</taxon>
        <taxon>Metazoa</taxon>
        <taxon>Chordata</taxon>
        <taxon>Craniata</taxon>
        <taxon>Vertebrata</taxon>
        <taxon>Euteleostomi</taxon>
        <taxon>Actinopterygii</taxon>
        <taxon>Neopterygii</taxon>
        <taxon>Teleostei</taxon>
        <taxon>Osteoglossocephala</taxon>
        <taxon>Osteoglossomorpha</taxon>
        <taxon>Osteoglossiformes</taxon>
        <taxon>Osteoglossidae</taxon>
        <taxon>Scleropages</taxon>
    </lineage>
</organism>
<evidence type="ECO:0000313" key="6">
    <source>
        <dbReference type="Proteomes" id="UP000034805"/>
    </source>
</evidence>
<dbReference type="FunFam" id="3.10.250.10:FF:000009">
    <property type="entry name" value="WC1"/>
    <property type="match status" value="1"/>
</dbReference>
<keyword evidence="3" id="KW-0812">Transmembrane</keyword>
<dbReference type="GO" id="GO:0004252">
    <property type="term" value="F:serine-type endopeptidase activity"/>
    <property type="evidence" value="ECO:0007669"/>
    <property type="project" value="TreeGrafter"/>
</dbReference>
<feature type="domain" description="SRCR" evidence="4">
    <location>
        <begin position="1"/>
        <end position="102"/>
    </location>
</feature>
<evidence type="ECO:0000256" key="1">
    <source>
        <dbReference type="ARBA" id="ARBA00023157"/>
    </source>
</evidence>
<dbReference type="EMBL" id="JARO02004395">
    <property type="protein sequence ID" value="KPP68604.1"/>
    <property type="molecule type" value="Genomic_DNA"/>
</dbReference>
<dbReference type="PANTHER" id="PTHR48071:SF27">
    <property type="entry name" value="SCAVENGER RECEPTOR CYSTEINE-RICH TYPE 1 PROTEIN M130-LIKE"/>
    <property type="match status" value="1"/>
</dbReference>
<comment type="caution">
    <text evidence="5">The sequence shown here is derived from an EMBL/GenBank/DDBJ whole genome shotgun (WGS) entry which is preliminary data.</text>
</comment>
<keyword evidence="3" id="KW-0472">Membrane</keyword>
<dbReference type="Proteomes" id="UP000034805">
    <property type="component" value="Unassembled WGS sequence"/>
</dbReference>
<keyword evidence="3" id="KW-1133">Transmembrane helix</keyword>
<dbReference type="SUPFAM" id="SSF56487">
    <property type="entry name" value="SRCR-like"/>
    <property type="match status" value="1"/>
</dbReference>
<reference evidence="5 6" key="1">
    <citation type="submission" date="2015-08" db="EMBL/GenBank/DDBJ databases">
        <title>The genome of the Asian arowana (Scleropages formosus).</title>
        <authorList>
            <person name="Tan M.H."/>
            <person name="Gan H.M."/>
            <person name="Croft L.J."/>
            <person name="Austin C.M."/>
        </authorList>
    </citation>
    <scope>NUCLEOTIDE SEQUENCE [LARGE SCALE GENOMIC DNA]</scope>
    <source>
        <strain evidence="5">Aro1</strain>
    </source>
</reference>
<dbReference type="AlphaFoldDB" id="A0A0P7V2E1"/>
<dbReference type="InterPro" id="IPR001190">
    <property type="entry name" value="SRCR"/>
</dbReference>
<dbReference type="GO" id="GO:0031638">
    <property type="term" value="P:zymogen activation"/>
    <property type="evidence" value="ECO:0007669"/>
    <property type="project" value="TreeGrafter"/>
</dbReference>
<dbReference type="InterPro" id="IPR036772">
    <property type="entry name" value="SRCR-like_dom_sf"/>
</dbReference>
<dbReference type="Gene3D" id="3.10.250.10">
    <property type="entry name" value="SRCR-like domain"/>
    <property type="match status" value="1"/>
</dbReference>
<dbReference type="GO" id="GO:0005886">
    <property type="term" value="C:plasma membrane"/>
    <property type="evidence" value="ECO:0007669"/>
    <property type="project" value="TreeGrafter"/>
</dbReference>
<dbReference type="STRING" id="113540.ENSSFOP00015065893"/>
<feature type="non-terminal residue" evidence="5">
    <location>
        <position position="306"/>
    </location>
</feature>
<accession>A0A0P7V2E1</accession>
<dbReference type="PANTHER" id="PTHR48071">
    <property type="entry name" value="SRCR DOMAIN-CONTAINING PROTEIN"/>
    <property type="match status" value="1"/>
</dbReference>
<dbReference type="PRINTS" id="PR00258">
    <property type="entry name" value="SPERACTRCPTR"/>
</dbReference>
<feature type="disulfide bond" evidence="2">
    <location>
        <begin position="165"/>
        <end position="175"/>
    </location>
</feature>
<gene>
    <name evidence="5" type="ORF">Z043_112702</name>
</gene>